<evidence type="ECO:0000313" key="2">
    <source>
        <dbReference type="EMBL" id="KAH1176907.1"/>
    </source>
</evidence>
<sequence length="128" mass="12598">MVTLPTPPAAQADPRKGCGGNWGGGRTELLRCNRCAPGVGVGGFPPPPAANAPRGCPAHTARGDSPPGREPLAARRAAPAALPSPVGHAPLASPPRATGAPGASQLRSWQAQEPAALGADGGLKKRGG</sequence>
<keyword evidence="3" id="KW-1185">Reference proteome</keyword>
<organism evidence="2 3">
    <name type="scientific">Mauremys mutica</name>
    <name type="common">yellowpond turtle</name>
    <dbReference type="NCBI Taxonomy" id="74926"/>
    <lineage>
        <taxon>Eukaryota</taxon>
        <taxon>Metazoa</taxon>
        <taxon>Chordata</taxon>
        <taxon>Craniata</taxon>
        <taxon>Vertebrata</taxon>
        <taxon>Euteleostomi</taxon>
        <taxon>Archelosauria</taxon>
        <taxon>Testudinata</taxon>
        <taxon>Testudines</taxon>
        <taxon>Cryptodira</taxon>
        <taxon>Durocryptodira</taxon>
        <taxon>Testudinoidea</taxon>
        <taxon>Geoemydidae</taxon>
        <taxon>Geoemydinae</taxon>
        <taxon>Mauremys</taxon>
    </lineage>
</organism>
<dbReference type="Proteomes" id="UP000827986">
    <property type="component" value="Unassembled WGS sequence"/>
</dbReference>
<dbReference type="EMBL" id="JAHDVG010000474">
    <property type="protein sequence ID" value="KAH1176907.1"/>
    <property type="molecule type" value="Genomic_DNA"/>
</dbReference>
<protein>
    <submittedName>
        <fullName evidence="2">Uncharacterized protein</fullName>
    </submittedName>
</protein>
<accession>A0A9D4AUK9</accession>
<dbReference type="AlphaFoldDB" id="A0A9D4AUK9"/>
<feature type="region of interest" description="Disordered" evidence="1">
    <location>
        <begin position="38"/>
        <end position="128"/>
    </location>
</feature>
<evidence type="ECO:0000313" key="3">
    <source>
        <dbReference type="Proteomes" id="UP000827986"/>
    </source>
</evidence>
<comment type="caution">
    <text evidence="2">The sequence shown here is derived from an EMBL/GenBank/DDBJ whole genome shotgun (WGS) entry which is preliminary data.</text>
</comment>
<feature type="compositionally biased region" description="Low complexity" evidence="1">
    <location>
        <begin position="70"/>
        <end position="85"/>
    </location>
</feature>
<feature type="region of interest" description="Disordered" evidence="1">
    <location>
        <begin position="1"/>
        <end position="23"/>
    </location>
</feature>
<reference evidence="2" key="1">
    <citation type="submission" date="2021-09" db="EMBL/GenBank/DDBJ databases">
        <title>The genome of Mauremys mutica provides insights into the evolution of semi-aquatic lifestyle.</title>
        <authorList>
            <person name="Gong S."/>
            <person name="Gao Y."/>
        </authorList>
    </citation>
    <scope>NUCLEOTIDE SEQUENCE</scope>
    <source>
        <strain evidence="2">MM-2020</strain>
        <tissue evidence="2">Muscle</tissue>
    </source>
</reference>
<evidence type="ECO:0000256" key="1">
    <source>
        <dbReference type="SAM" id="MobiDB-lite"/>
    </source>
</evidence>
<name>A0A9D4AUK9_9SAUR</name>
<proteinExistence type="predicted"/>
<gene>
    <name evidence="2" type="ORF">KIL84_010609</name>
</gene>